<dbReference type="Gene3D" id="3.40.50.2300">
    <property type="match status" value="1"/>
</dbReference>
<protein>
    <submittedName>
        <fullName evidence="5">EAL domain-containing protein</fullName>
    </submittedName>
</protein>
<dbReference type="SUPFAM" id="SSF55073">
    <property type="entry name" value="Nucleotide cyclase"/>
    <property type="match status" value="1"/>
</dbReference>
<dbReference type="RefSeq" id="WP_111606176.1">
    <property type="nucleotide sequence ID" value="NZ_BMLJ01000003.1"/>
</dbReference>
<dbReference type="SMART" id="SM00448">
    <property type="entry name" value="REC"/>
    <property type="match status" value="1"/>
</dbReference>
<dbReference type="InterPro" id="IPR000160">
    <property type="entry name" value="GGDEF_dom"/>
</dbReference>
<evidence type="ECO:0000256" key="1">
    <source>
        <dbReference type="PROSITE-ProRule" id="PRU00169"/>
    </source>
</evidence>
<dbReference type="InterPro" id="IPR029787">
    <property type="entry name" value="Nucleotide_cyclase"/>
</dbReference>
<dbReference type="InterPro" id="IPR001633">
    <property type="entry name" value="EAL_dom"/>
</dbReference>
<dbReference type="SUPFAM" id="SSF141868">
    <property type="entry name" value="EAL domain-like"/>
    <property type="match status" value="1"/>
</dbReference>
<organism evidence="5 6">
    <name type="scientific">Marinomonas arctica</name>
    <dbReference type="NCBI Taxonomy" id="383750"/>
    <lineage>
        <taxon>Bacteria</taxon>
        <taxon>Pseudomonadati</taxon>
        <taxon>Pseudomonadota</taxon>
        <taxon>Gammaproteobacteria</taxon>
        <taxon>Oceanospirillales</taxon>
        <taxon>Oceanospirillaceae</taxon>
        <taxon>Marinomonas</taxon>
    </lineage>
</organism>
<dbReference type="InterPro" id="IPR011006">
    <property type="entry name" value="CheY-like_superfamily"/>
</dbReference>
<dbReference type="SMART" id="SM00267">
    <property type="entry name" value="GGDEF"/>
    <property type="match status" value="1"/>
</dbReference>
<sequence length="572" mass="64536">MESTINDTGHILKLLLVDDDDVDRERLRRMLSKSDIETHVLEASSIEDSMVYLKEGDFDCVIVDYRLGLNSGLTLLNHIRTILEKRCAVIMVTGLGDEEVAAQAMRLGASDYLLKNHLQSTQLIRAIISSVHRAEIDKKLHDMAHYDNLTGLASRPLLLEHLQQAIIHEESAAVAFLDLDNFKPVNDNYGHDTGDYVLVTIANRLKGLLRKSDTLARIGGDEFVLLLRNVTSKDECNDFLKELIELVNAPIELEAFDCHVQVSASIGVALVSNDSLDADTILRRADQTMYQAKNLGSNNILFFNPEEERRQFARRAMLQAAEKGIANNEFELHYQPQINMVEHKLIGVEALIRWNHPTMGFLYPADFAEVLEHPNTGILIGEWVLQEALRQHKIWRENNVVISVNIAPAHLLSKDFVQRLSLLLKSMPDIQPKSLELEILETVSICDINQAVEVVKACCQLGVQVALDDFGTGYASLNYLKKLPLNTLKIDKGFIQNLLINQEDRSIVKCIVALSQAFQYKLIAEGVESLEHEQTLIEMGCQHGQGYFIAKPMSADKMSTWILSYRQKHQLH</sequence>
<dbReference type="CDD" id="cd00156">
    <property type="entry name" value="REC"/>
    <property type="match status" value="1"/>
</dbReference>
<dbReference type="PANTHER" id="PTHR44757:SF2">
    <property type="entry name" value="BIOFILM ARCHITECTURE MAINTENANCE PROTEIN MBAA"/>
    <property type="match status" value="1"/>
</dbReference>
<dbReference type="EMBL" id="CP061081">
    <property type="protein sequence ID" value="QNT07524.1"/>
    <property type="molecule type" value="Genomic_DNA"/>
</dbReference>
<evidence type="ECO:0000259" key="4">
    <source>
        <dbReference type="PROSITE" id="PS50887"/>
    </source>
</evidence>
<dbReference type="Pfam" id="PF00563">
    <property type="entry name" value="EAL"/>
    <property type="match status" value="1"/>
</dbReference>
<dbReference type="Gene3D" id="3.30.70.270">
    <property type="match status" value="1"/>
</dbReference>
<dbReference type="CDD" id="cd01949">
    <property type="entry name" value="GGDEF"/>
    <property type="match status" value="1"/>
</dbReference>
<evidence type="ECO:0000259" key="2">
    <source>
        <dbReference type="PROSITE" id="PS50110"/>
    </source>
</evidence>
<proteinExistence type="predicted"/>
<dbReference type="Pfam" id="PF00072">
    <property type="entry name" value="Response_reg"/>
    <property type="match status" value="1"/>
</dbReference>
<dbReference type="InterPro" id="IPR035919">
    <property type="entry name" value="EAL_sf"/>
</dbReference>
<reference evidence="5 6" key="1">
    <citation type="submission" date="2020-09" db="EMBL/GenBank/DDBJ databases">
        <title>Complete genome sequence of an Arctic sea ice bacterium Marinomonas arctica BSI20414.</title>
        <authorList>
            <person name="Liao L."/>
            <person name="Chen B."/>
        </authorList>
    </citation>
    <scope>NUCLEOTIDE SEQUENCE [LARGE SCALE GENOMIC DNA]</scope>
    <source>
        <strain evidence="5 6">BSI20414</strain>
    </source>
</reference>
<evidence type="ECO:0000313" key="5">
    <source>
        <dbReference type="EMBL" id="QNT07524.1"/>
    </source>
</evidence>
<dbReference type="AlphaFoldDB" id="A0A7H1JAK8"/>
<dbReference type="KEGG" id="mard:IBG28_07915"/>
<feature type="domain" description="GGDEF" evidence="4">
    <location>
        <begin position="170"/>
        <end position="305"/>
    </location>
</feature>
<feature type="modified residue" description="4-aspartylphosphate" evidence="1">
    <location>
        <position position="64"/>
    </location>
</feature>
<dbReference type="GO" id="GO:0000160">
    <property type="term" value="P:phosphorelay signal transduction system"/>
    <property type="evidence" value="ECO:0007669"/>
    <property type="project" value="InterPro"/>
</dbReference>
<dbReference type="InterPro" id="IPR043128">
    <property type="entry name" value="Rev_trsase/Diguanyl_cyclase"/>
</dbReference>
<dbReference type="PROSITE" id="PS50883">
    <property type="entry name" value="EAL"/>
    <property type="match status" value="1"/>
</dbReference>
<dbReference type="Proteomes" id="UP000516370">
    <property type="component" value="Chromosome"/>
</dbReference>
<dbReference type="SUPFAM" id="SSF52172">
    <property type="entry name" value="CheY-like"/>
    <property type="match status" value="1"/>
</dbReference>
<dbReference type="OrthoDB" id="9176779at2"/>
<keyword evidence="6" id="KW-1185">Reference proteome</keyword>
<dbReference type="PROSITE" id="PS50110">
    <property type="entry name" value="RESPONSE_REGULATORY"/>
    <property type="match status" value="1"/>
</dbReference>
<feature type="domain" description="Response regulatory" evidence="2">
    <location>
        <begin position="13"/>
        <end position="130"/>
    </location>
</feature>
<dbReference type="PROSITE" id="PS50887">
    <property type="entry name" value="GGDEF"/>
    <property type="match status" value="1"/>
</dbReference>
<dbReference type="CDD" id="cd01948">
    <property type="entry name" value="EAL"/>
    <property type="match status" value="1"/>
</dbReference>
<dbReference type="NCBIfam" id="TIGR00254">
    <property type="entry name" value="GGDEF"/>
    <property type="match status" value="1"/>
</dbReference>
<dbReference type="Pfam" id="PF00990">
    <property type="entry name" value="GGDEF"/>
    <property type="match status" value="1"/>
</dbReference>
<dbReference type="SMART" id="SM00052">
    <property type="entry name" value="EAL"/>
    <property type="match status" value="1"/>
</dbReference>
<accession>A0A7H1JAK8</accession>
<evidence type="ECO:0000313" key="6">
    <source>
        <dbReference type="Proteomes" id="UP000516370"/>
    </source>
</evidence>
<evidence type="ECO:0000259" key="3">
    <source>
        <dbReference type="PROSITE" id="PS50883"/>
    </source>
</evidence>
<dbReference type="Gene3D" id="3.20.20.450">
    <property type="entry name" value="EAL domain"/>
    <property type="match status" value="1"/>
</dbReference>
<dbReference type="InterPro" id="IPR001789">
    <property type="entry name" value="Sig_transdc_resp-reg_receiver"/>
</dbReference>
<keyword evidence="1" id="KW-0597">Phosphoprotein</keyword>
<gene>
    <name evidence="5" type="ORF">IBG28_07915</name>
</gene>
<dbReference type="PANTHER" id="PTHR44757">
    <property type="entry name" value="DIGUANYLATE CYCLASE DGCP"/>
    <property type="match status" value="1"/>
</dbReference>
<dbReference type="InterPro" id="IPR052155">
    <property type="entry name" value="Biofilm_reg_signaling"/>
</dbReference>
<feature type="domain" description="EAL" evidence="3">
    <location>
        <begin position="314"/>
        <end position="566"/>
    </location>
</feature>
<name>A0A7H1JAK8_9GAMM</name>